<reference evidence="2 3" key="1">
    <citation type="submission" date="2021-02" db="EMBL/GenBank/DDBJ databases">
        <title>The genome of Marinomonas foliarum JZW.</title>
        <authorList>
            <person name="Sun M."/>
        </authorList>
    </citation>
    <scope>NUCLEOTIDE SEQUENCE [LARGE SCALE GENOMIC DNA]</scope>
    <source>
        <strain evidence="2 3">JZW</strain>
    </source>
</reference>
<keyword evidence="3" id="KW-1185">Reference proteome</keyword>
<evidence type="ECO:0000313" key="2">
    <source>
        <dbReference type="EMBL" id="QRV24429.1"/>
    </source>
</evidence>
<dbReference type="RefSeq" id="WP_205115114.1">
    <property type="nucleotide sequence ID" value="NZ_CP070273.1"/>
</dbReference>
<name>A0ABX7IR74_9GAMM</name>
<feature type="domain" description="Abortive infection protein-like C-terminal" evidence="1">
    <location>
        <begin position="189"/>
        <end position="268"/>
    </location>
</feature>
<sequence length="275" mass="29694">MELPISDSIIIAVSKLVDDAQVEPKREPTHSELEVQIKKAGLTQADPKSQGQSVGKAKRVRATLNWAIENDPSAGSKLISLVVSQVRAVGGFRDTSPNFVGKEQILNTISVFDAENFSLSENGDIRPKVLDTLKGKHLTEALQAYAQRAKRGSEDAALLSGTGKDLLEATAKHIIQTKFGAHPANANFPTLFGQAYAALNMATPETPKAANEPAIKDYERALFHMATGINRVRNKEETGHGKLCITALSTKESHSIIESVGVIAEFLLNRLNESS</sequence>
<dbReference type="InterPro" id="IPR026001">
    <property type="entry name" value="Abi-like_C"/>
</dbReference>
<evidence type="ECO:0000259" key="1">
    <source>
        <dbReference type="Pfam" id="PF14355"/>
    </source>
</evidence>
<protein>
    <submittedName>
        <fullName evidence="2">Abortive infection family protein</fullName>
    </submittedName>
</protein>
<accession>A0ABX7IR74</accession>
<dbReference type="Proteomes" id="UP000644167">
    <property type="component" value="Chromosome"/>
</dbReference>
<dbReference type="EMBL" id="CP070273">
    <property type="protein sequence ID" value="QRV24429.1"/>
    <property type="molecule type" value="Genomic_DNA"/>
</dbReference>
<proteinExistence type="predicted"/>
<dbReference type="Pfam" id="PF14355">
    <property type="entry name" value="Abi_C"/>
    <property type="match status" value="1"/>
</dbReference>
<evidence type="ECO:0000313" key="3">
    <source>
        <dbReference type="Proteomes" id="UP000644167"/>
    </source>
</evidence>
<gene>
    <name evidence="2" type="ORF">JSY38_02510</name>
</gene>
<organism evidence="2 3">
    <name type="scientific">Marinomonas foliarum</name>
    <dbReference type="NCBI Taxonomy" id="491950"/>
    <lineage>
        <taxon>Bacteria</taxon>
        <taxon>Pseudomonadati</taxon>
        <taxon>Pseudomonadota</taxon>
        <taxon>Gammaproteobacteria</taxon>
        <taxon>Oceanospirillales</taxon>
        <taxon>Oceanospirillaceae</taxon>
        <taxon>Marinomonas</taxon>
    </lineage>
</organism>